<evidence type="ECO:0000256" key="5">
    <source>
        <dbReference type="HAMAP-Rule" id="MF_01222"/>
    </source>
</evidence>
<dbReference type="InterPro" id="IPR002804">
    <property type="entry name" value="Archease"/>
</dbReference>
<comment type="caution">
    <text evidence="7">The sequence shown here is derived from an EMBL/GenBank/DDBJ whole genome shotgun (WGS) entry which is preliminary data.</text>
</comment>
<dbReference type="InterPro" id="IPR022952">
    <property type="entry name" value="Archease_arc"/>
</dbReference>
<evidence type="ECO:0000259" key="6">
    <source>
        <dbReference type="Pfam" id="PF01951"/>
    </source>
</evidence>
<dbReference type="PANTHER" id="PTHR12682:SF11">
    <property type="entry name" value="PROTEIN ARCHEASE"/>
    <property type="match status" value="1"/>
</dbReference>
<dbReference type="SUPFAM" id="SSF69819">
    <property type="entry name" value="MTH1598-like"/>
    <property type="match status" value="1"/>
</dbReference>
<evidence type="ECO:0000256" key="4">
    <source>
        <dbReference type="ARBA" id="ARBA00022837"/>
    </source>
</evidence>
<evidence type="ECO:0000313" key="7">
    <source>
        <dbReference type="EMBL" id="RLE47659.1"/>
    </source>
</evidence>
<name>A0A497EKS2_9CREN</name>
<feature type="binding site" evidence="5">
    <location>
        <position position="140"/>
    </location>
    <ligand>
        <name>Ca(2+)</name>
        <dbReference type="ChEBI" id="CHEBI:29108"/>
    </ligand>
</feature>
<keyword evidence="2 5" id="KW-0819">tRNA processing</keyword>
<dbReference type="InterPro" id="IPR036820">
    <property type="entry name" value="Archease_dom_sf"/>
</dbReference>
<dbReference type="EMBL" id="QMQV01000113">
    <property type="protein sequence ID" value="RLE47659.1"/>
    <property type="molecule type" value="Genomic_DNA"/>
</dbReference>
<dbReference type="Gene3D" id="3.55.10.10">
    <property type="entry name" value="Archease domain"/>
    <property type="match status" value="1"/>
</dbReference>
<dbReference type="NCBIfam" id="NF001617">
    <property type="entry name" value="PRK00407.1"/>
    <property type="match status" value="1"/>
</dbReference>
<proteinExistence type="inferred from homology"/>
<gene>
    <name evidence="7" type="ORF">DRJ31_08530</name>
</gene>
<dbReference type="InterPro" id="IPR023572">
    <property type="entry name" value="Archease_dom"/>
</dbReference>
<dbReference type="Proteomes" id="UP000278475">
    <property type="component" value="Unassembled WGS sequence"/>
</dbReference>
<organism evidence="7 8">
    <name type="scientific">Thermoproteota archaeon</name>
    <dbReference type="NCBI Taxonomy" id="2056631"/>
    <lineage>
        <taxon>Archaea</taxon>
        <taxon>Thermoproteota</taxon>
    </lineage>
</organism>
<dbReference type="GO" id="GO:0006388">
    <property type="term" value="P:tRNA splicing, via endonucleolytic cleavage and ligation"/>
    <property type="evidence" value="ECO:0007669"/>
    <property type="project" value="UniProtKB-UniRule"/>
</dbReference>
<feature type="binding site" evidence="5">
    <location>
        <position position="139"/>
    </location>
    <ligand>
        <name>Ca(2+)</name>
        <dbReference type="ChEBI" id="CHEBI:29108"/>
    </ligand>
</feature>
<protein>
    <recommendedName>
        <fullName evidence="5">Protein archease</fullName>
    </recommendedName>
</protein>
<feature type="domain" description="Archease" evidence="6">
    <location>
        <begin position="5"/>
        <end position="140"/>
    </location>
</feature>
<evidence type="ECO:0000313" key="8">
    <source>
        <dbReference type="Proteomes" id="UP000278475"/>
    </source>
</evidence>
<dbReference type="GO" id="GO:0005509">
    <property type="term" value="F:calcium ion binding"/>
    <property type="evidence" value="ECO:0007669"/>
    <property type="project" value="UniProtKB-UniRule"/>
</dbReference>
<evidence type="ECO:0000256" key="1">
    <source>
        <dbReference type="ARBA" id="ARBA00007963"/>
    </source>
</evidence>
<sequence>MEKKFEFIDITAADIAFVAYGNDLNELFANAALAMFNVMVETKNVERKVERRISVSGDDLVSLLFNWLNELLFYVDAENLVFSEFNVSVDTERFTLTAACRGEQISAKHEVKTHVKAATMHRMKIEKKQGRWEATVILDI</sequence>
<keyword evidence="4 5" id="KW-0106">Calcium</keyword>
<keyword evidence="3 5" id="KW-0479">Metal-binding</keyword>
<dbReference type="PANTHER" id="PTHR12682">
    <property type="entry name" value="ARCHEASE"/>
    <property type="match status" value="1"/>
</dbReference>
<dbReference type="Pfam" id="PF01951">
    <property type="entry name" value="Archease"/>
    <property type="match status" value="1"/>
</dbReference>
<comment type="similarity">
    <text evidence="1 5">Belongs to the archease family.</text>
</comment>
<accession>A0A497EKS2</accession>
<feature type="binding site" evidence="5">
    <location>
        <position position="14"/>
    </location>
    <ligand>
        <name>Ca(2+)</name>
        <dbReference type="ChEBI" id="CHEBI:29108"/>
    </ligand>
</feature>
<evidence type="ECO:0000256" key="2">
    <source>
        <dbReference type="ARBA" id="ARBA00022694"/>
    </source>
</evidence>
<dbReference type="HAMAP" id="MF_01222">
    <property type="entry name" value="Archease_arch"/>
    <property type="match status" value="1"/>
</dbReference>
<dbReference type="AlphaFoldDB" id="A0A497EKS2"/>
<reference evidence="7 8" key="1">
    <citation type="submission" date="2018-06" db="EMBL/GenBank/DDBJ databases">
        <title>Extensive metabolic versatility and redundancy in microbially diverse, dynamic hydrothermal sediments.</title>
        <authorList>
            <person name="Dombrowski N."/>
            <person name="Teske A."/>
            <person name="Baker B.J."/>
        </authorList>
    </citation>
    <scope>NUCLEOTIDE SEQUENCE [LARGE SCALE GENOMIC DNA]</scope>
    <source>
        <strain evidence="7">B66_G16</strain>
    </source>
</reference>
<evidence type="ECO:0000256" key="3">
    <source>
        <dbReference type="ARBA" id="ARBA00022723"/>
    </source>
</evidence>
<comment type="function">
    <text evidence="5">Activates the tRNA-splicing ligase complex by facilitating the enzymatic turnover of catalytic subunit RtcB. Acts by promoting the guanylylation of RtcB, a key intermediate step in tRNA ligation. Can also alter the NTP specificity of RtcB such that ATP, dGTP or ITP is used efficiently.</text>
</comment>